<evidence type="ECO:0000259" key="11">
    <source>
        <dbReference type="Pfam" id="PF07731"/>
    </source>
</evidence>
<comment type="catalytic activity">
    <reaction evidence="8">
        <text>4 Cu(+) + O2 + 4 H(+) = 4 Cu(2+) + 2 H2O</text>
        <dbReference type="Rhea" id="RHEA:30083"/>
        <dbReference type="ChEBI" id="CHEBI:15377"/>
        <dbReference type="ChEBI" id="CHEBI:15378"/>
        <dbReference type="ChEBI" id="CHEBI:15379"/>
        <dbReference type="ChEBI" id="CHEBI:29036"/>
        <dbReference type="ChEBI" id="CHEBI:49552"/>
        <dbReference type="EC" id="1.16.3.4"/>
    </reaction>
    <physiologicalReaction direction="left-to-right" evidence="8">
        <dbReference type="Rhea" id="RHEA:30084"/>
    </physiologicalReaction>
</comment>
<evidence type="ECO:0000256" key="6">
    <source>
        <dbReference type="ARBA" id="ARBA00042896"/>
    </source>
</evidence>
<keyword evidence="3" id="KW-0560">Oxidoreductase</keyword>
<evidence type="ECO:0000256" key="3">
    <source>
        <dbReference type="ARBA" id="ARBA00023002"/>
    </source>
</evidence>
<feature type="region of interest" description="Disordered" evidence="9">
    <location>
        <begin position="590"/>
        <end position="620"/>
    </location>
</feature>
<evidence type="ECO:0000256" key="2">
    <source>
        <dbReference type="ARBA" id="ARBA00022723"/>
    </source>
</evidence>
<evidence type="ECO:0000256" key="5">
    <source>
        <dbReference type="ARBA" id="ARBA00041027"/>
    </source>
</evidence>
<dbReference type="EC" id="1.16.3.4" evidence="4"/>
<dbReference type="GO" id="GO:0005507">
    <property type="term" value="F:copper ion binding"/>
    <property type="evidence" value="ECO:0007669"/>
    <property type="project" value="InterPro"/>
</dbReference>
<evidence type="ECO:0000313" key="13">
    <source>
        <dbReference type="EMBL" id="MDC8011402.1"/>
    </source>
</evidence>
<dbReference type="PROSITE" id="PS00080">
    <property type="entry name" value="MULTICOPPER_OXIDASE2"/>
    <property type="match status" value="1"/>
</dbReference>
<evidence type="ECO:0000256" key="8">
    <source>
        <dbReference type="ARBA" id="ARBA00048092"/>
    </source>
</evidence>
<dbReference type="InterPro" id="IPR011706">
    <property type="entry name" value="Cu-oxidase_C"/>
</dbReference>
<dbReference type="RefSeq" id="WP_263545822.1">
    <property type="nucleotide sequence ID" value="NZ_JAOVZO020000003.1"/>
</dbReference>
<feature type="domain" description="Plastocyanin-like" evidence="11">
    <location>
        <begin position="422"/>
        <end position="575"/>
    </location>
</feature>
<dbReference type="Proteomes" id="UP001139971">
    <property type="component" value="Unassembled WGS sequence"/>
</dbReference>
<feature type="domain" description="Plastocyanin-like" evidence="10">
    <location>
        <begin position="300"/>
        <end position="366"/>
    </location>
</feature>
<gene>
    <name evidence="13" type="ORF">OD750_002445</name>
</gene>
<evidence type="ECO:0000259" key="12">
    <source>
        <dbReference type="Pfam" id="PF07732"/>
    </source>
</evidence>
<dbReference type="AlphaFoldDB" id="A0A9X3YH45"/>
<reference evidence="13" key="1">
    <citation type="submission" date="2023-02" db="EMBL/GenBank/DDBJ databases">
        <title>Tahibacter soli sp. nov. isolated from soil.</title>
        <authorList>
            <person name="Baek J.H."/>
            <person name="Lee J.K."/>
            <person name="Choi D.G."/>
            <person name="Jeon C.O."/>
        </authorList>
    </citation>
    <scope>NUCLEOTIDE SEQUENCE</scope>
    <source>
        <strain evidence="13">BL</strain>
    </source>
</reference>
<accession>A0A9X3YH45</accession>
<dbReference type="InterPro" id="IPR006311">
    <property type="entry name" value="TAT_signal"/>
</dbReference>
<dbReference type="GO" id="GO:0016491">
    <property type="term" value="F:oxidoreductase activity"/>
    <property type="evidence" value="ECO:0007669"/>
    <property type="project" value="UniProtKB-KW"/>
</dbReference>
<proteinExistence type="predicted"/>
<dbReference type="Pfam" id="PF00394">
    <property type="entry name" value="Cu-oxidase"/>
    <property type="match status" value="1"/>
</dbReference>
<dbReference type="InterPro" id="IPR045087">
    <property type="entry name" value="Cu-oxidase_fam"/>
</dbReference>
<dbReference type="PANTHER" id="PTHR48267:SF1">
    <property type="entry name" value="BILIRUBIN OXIDASE"/>
    <property type="match status" value="1"/>
</dbReference>
<evidence type="ECO:0000256" key="4">
    <source>
        <dbReference type="ARBA" id="ARBA00038978"/>
    </source>
</evidence>
<dbReference type="InterPro" id="IPR001117">
    <property type="entry name" value="Cu-oxidase_2nd"/>
</dbReference>
<dbReference type="EMBL" id="JAOVZO020000003">
    <property type="protein sequence ID" value="MDC8011402.1"/>
    <property type="molecule type" value="Genomic_DNA"/>
</dbReference>
<evidence type="ECO:0000256" key="7">
    <source>
        <dbReference type="ARBA" id="ARBA00043090"/>
    </source>
</evidence>
<dbReference type="PROSITE" id="PS51318">
    <property type="entry name" value="TAT"/>
    <property type="match status" value="1"/>
</dbReference>
<name>A0A9X3YH45_9GAMM</name>
<keyword evidence="2" id="KW-0479">Metal-binding</keyword>
<dbReference type="Pfam" id="PF07731">
    <property type="entry name" value="Cu-oxidase_2"/>
    <property type="match status" value="1"/>
</dbReference>
<evidence type="ECO:0000313" key="14">
    <source>
        <dbReference type="Proteomes" id="UP001139971"/>
    </source>
</evidence>
<sequence>MPLRRDVLKWSIAASGAGLLPKAARAAADPKAMLVYLCPPDGEAPELATPSPPARPFVQPLFVPPIKQPVERLVPPPDPRAHQLYKDYLPRKFYEIREQEFVWCYHPDAPYDKGSGSWGFDGSTPGPTYHARYGEPVLVRRYNELPTVGVSKVNFALPSTTTHLHNGHTASESDGQPQDWIDSGEFWDHHYANFPARQDPREKLTTLWYHDHRMDFTAANVYAGLDGFYLLFDDEDSGDENDANPRAWRLPSGDYDVPLIFHDILFDENGQVRWNSFNTDGILGDRYTVNRKIQPFFEVEARKYRFRLLNGGPSRFYRFALSTGKPFCVLTGDGNVLPEPIDADQIYLSVAQRVDVVLDFSQHRPGDRIHLVNNLEQTNGKGPSGRTLDPPVPILEFRVKAATGPDPSRVPKRLRPLPVVDMSLVKQHRVWEFDYDGGLWTVNGKVFEPNRIDAGVERGSAEIWTIRNGGNSWSHPVHCHFTEFIILEVNGRPIHPTTLQDHVDGRHVFTENLDPDNGKRPRVHTFMGGQRRDVATILPGDEIKVYIRFSDFLGKYVMHCHNVVHEDHAMMIRWDIVEPGKGFVGSRSVRQVYGTPPAPPHLEPRPANGTQQADQVEDDR</sequence>
<dbReference type="InterPro" id="IPR008972">
    <property type="entry name" value="Cupredoxin"/>
</dbReference>
<dbReference type="InterPro" id="IPR011707">
    <property type="entry name" value="Cu-oxidase-like_N"/>
</dbReference>
<evidence type="ECO:0000256" key="1">
    <source>
        <dbReference type="ARBA" id="ARBA00011245"/>
    </source>
</evidence>
<dbReference type="Pfam" id="PF07732">
    <property type="entry name" value="Cu-oxidase_3"/>
    <property type="match status" value="1"/>
</dbReference>
<evidence type="ECO:0000256" key="9">
    <source>
        <dbReference type="SAM" id="MobiDB-lite"/>
    </source>
</evidence>
<dbReference type="PANTHER" id="PTHR48267">
    <property type="entry name" value="CUPREDOXIN SUPERFAMILY PROTEIN"/>
    <property type="match status" value="1"/>
</dbReference>
<feature type="domain" description="Plastocyanin-like" evidence="12">
    <location>
        <begin position="116"/>
        <end position="233"/>
    </location>
</feature>
<comment type="caution">
    <text evidence="13">The sequence shown here is derived from an EMBL/GenBank/DDBJ whole genome shotgun (WGS) entry which is preliminary data.</text>
</comment>
<comment type="subunit">
    <text evidence="1">Monomer.</text>
</comment>
<evidence type="ECO:0000259" key="10">
    <source>
        <dbReference type="Pfam" id="PF00394"/>
    </source>
</evidence>
<protein>
    <recommendedName>
        <fullName evidence="5">Multicopper oxidase CueO</fullName>
        <ecNumber evidence="4">1.16.3.4</ecNumber>
    </recommendedName>
    <alternativeName>
        <fullName evidence="6">Copper efflux oxidase</fullName>
    </alternativeName>
    <alternativeName>
        <fullName evidence="7">Cuprous oxidase</fullName>
    </alternativeName>
</protein>
<dbReference type="InterPro" id="IPR002355">
    <property type="entry name" value="Cu_oxidase_Cu_BS"/>
</dbReference>
<organism evidence="13 14">
    <name type="scientific">Tahibacter soli</name>
    <dbReference type="NCBI Taxonomy" id="2983605"/>
    <lineage>
        <taxon>Bacteria</taxon>
        <taxon>Pseudomonadati</taxon>
        <taxon>Pseudomonadota</taxon>
        <taxon>Gammaproteobacteria</taxon>
        <taxon>Lysobacterales</taxon>
        <taxon>Rhodanobacteraceae</taxon>
        <taxon>Tahibacter</taxon>
    </lineage>
</organism>
<dbReference type="Gene3D" id="2.60.40.420">
    <property type="entry name" value="Cupredoxins - blue copper proteins"/>
    <property type="match status" value="3"/>
</dbReference>
<keyword evidence="14" id="KW-1185">Reference proteome</keyword>
<dbReference type="SUPFAM" id="SSF49503">
    <property type="entry name" value="Cupredoxins"/>
    <property type="match status" value="3"/>
</dbReference>